<keyword evidence="8" id="KW-0812">Transmembrane</keyword>
<evidence type="ECO:0000313" key="10">
    <source>
        <dbReference type="EMBL" id="GFY88284.1"/>
    </source>
</evidence>
<keyword evidence="8" id="KW-0472">Membrane</keyword>
<dbReference type="Gene3D" id="3.40.30.10">
    <property type="entry name" value="Glutaredoxin"/>
    <property type="match status" value="3"/>
</dbReference>
<dbReference type="PROSITE" id="PS51352">
    <property type="entry name" value="THIOREDOXIN_2"/>
    <property type="match status" value="2"/>
</dbReference>
<sequence>MESCDDGVVAEQTKHDLKSLLSSSERDYLIGRDQIKIDCLKGKKVGLYFSASWCGPCRQFTPKLAEVYNELSSKGDFEIVFVSADEDDESFKEYFSKMPWLAIPFSDSKTRDNLDGLFDVDGADLICEYGADAYPFTSEKVREIKEEEERARREQTLKSILVSPTRDFVVSVDGKKVSVSELEGKTVGLYFASSSSQRSLRFTPKLVEVHKKLKAEGENFEVVMIPLDDEESFKQGFYIVPVKDKSIEKLTRYFEVQTLPTLVIIGPDGKTLRDDVVETIEEHGAEAYPFTPEKFAQLEEKEKAKREAQTLESILVSGDLNFVLGKDGLRISLIILVLLLKIDRFIGKLLFQIPVFDLVGKTILLYFSANWCPPCHAFLPILTEAYNQIKAKHDAFDVIFISSDMDQSSFEDFFSTMPWLALPFEDERKESLERTFKVDGIPMVVAIGPTGRTVTTEARNLIMRHGADAYPFTPERLKEIEAQHHEMAKGWPKKVNHELHEHELELTWRQDYVCDACDEEGKIWSFYCKACDFDLHPKCAMKEDNGGNGEVNDQDMEEGRTRKKDGFATEMFVSKVEESDYGHESMISSYNKNFYLYSLYVCCLALLLGNFDAYRVRKTFPINA</sequence>
<dbReference type="AlphaFoldDB" id="A0A7J0EP74"/>
<dbReference type="EMBL" id="BJWL01000006">
    <property type="protein sequence ID" value="GFY88284.1"/>
    <property type="molecule type" value="Genomic_DNA"/>
</dbReference>
<dbReference type="InterPro" id="IPR052259">
    <property type="entry name" value="Nucleoredoxin-like"/>
</dbReference>
<evidence type="ECO:0000256" key="5">
    <source>
        <dbReference type="ARBA" id="ARBA00025782"/>
    </source>
</evidence>
<proteinExistence type="inferred from homology"/>
<reference evidence="10 11" key="1">
    <citation type="submission" date="2019-07" db="EMBL/GenBank/DDBJ databases">
        <title>De Novo Assembly of kiwifruit Actinidia rufa.</title>
        <authorList>
            <person name="Sugita-Konishi S."/>
            <person name="Sato K."/>
            <person name="Mori E."/>
            <person name="Abe Y."/>
            <person name="Kisaki G."/>
            <person name="Hamano K."/>
            <person name="Suezawa K."/>
            <person name="Otani M."/>
            <person name="Fukuda T."/>
            <person name="Manabe T."/>
            <person name="Gomi K."/>
            <person name="Tabuchi M."/>
            <person name="Akimitsu K."/>
            <person name="Kataoka I."/>
        </authorList>
    </citation>
    <scope>NUCLEOTIDE SEQUENCE [LARGE SCALE GENOMIC DNA]</scope>
    <source>
        <strain evidence="11">cv. Fuchu</strain>
    </source>
</reference>
<keyword evidence="11" id="KW-1185">Reference proteome</keyword>
<comment type="similarity">
    <text evidence="5">Belongs to the nucleoredoxin family.</text>
</comment>
<dbReference type="InterPro" id="IPR045870">
    <property type="entry name" value="TryX_NRX_thioredoxin_dom"/>
</dbReference>
<feature type="domain" description="Thioredoxin" evidence="9">
    <location>
        <begin position="1"/>
        <end position="150"/>
    </location>
</feature>
<dbReference type="InterPro" id="IPR036249">
    <property type="entry name" value="Thioredoxin-like_sf"/>
</dbReference>
<feature type="domain" description="Thioredoxin" evidence="9">
    <location>
        <begin position="300"/>
        <end position="482"/>
    </location>
</feature>
<comment type="catalytic activity">
    <reaction evidence="6">
        <text>[protein]-dithiol + NAD(+) = [protein]-disulfide + NADH + H(+)</text>
        <dbReference type="Rhea" id="RHEA:18749"/>
        <dbReference type="Rhea" id="RHEA-COMP:10593"/>
        <dbReference type="Rhea" id="RHEA-COMP:10594"/>
        <dbReference type="ChEBI" id="CHEBI:15378"/>
        <dbReference type="ChEBI" id="CHEBI:29950"/>
        <dbReference type="ChEBI" id="CHEBI:50058"/>
        <dbReference type="ChEBI" id="CHEBI:57540"/>
        <dbReference type="ChEBI" id="CHEBI:57945"/>
        <dbReference type="EC" id="1.8.1.8"/>
    </reaction>
</comment>
<name>A0A7J0EP74_9ERIC</name>
<dbReference type="SUPFAM" id="SSF57889">
    <property type="entry name" value="Cysteine-rich domain"/>
    <property type="match status" value="1"/>
</dbReference>
<gene>
    <name evidence="10" type="ORF">Acr_06g0002240</name>
</gene>
<evidence type="ECO:0000256" key="8">
    <source>
        <dbReference type="SAM" id="Phobius"/>
    </source>
</evidence>
<dbReference type="Pfam" id="PF03107">
    <property type="entry name" value="C1_2"/>
    <property type="match status" value="1"/>
</dbReference>
<comment type="caution">
    <text evidence="10">The sequence shown here is derived from an EMBL/GenBank/DDBJ whole genome shotgun (WGS) entry which is preliminary data.</text>
</comment>
<evidence type="ECO:0000313" key="11">
    <source>
        <dbReference type="Proteomes" id="UP000585474"/>
    </source>
</evidence>
<feature type="transmembrane region" description="Helical" evidence="8">
    <location>
        <begin position="594"/>
        <end position="611"/>
    </location>
</feature>
<keyword evidence="8" id="KW-1133">Transmembrane helix</keyword>
<dbReference type="CDD" id="cd03009">
    <property type="entry name" value="TryX_like_TryX_NRX"/>
    <property type="match status" value="1"/>
</dbReference>
<evidence type="ECO:0000259" key="9">
    <source>
        <dbReference type="PROSITE" id="PS51352"/>
    </source>
</evidence>
<dbReference type="Pfam" id="PF13905">
    <property type="entry name" value="Thioredoxin_8"/>
    <property type="match status" value="3"/>
</dbReference>
<dbReference type="SUPFAM" id="SSF52833">
    <property type="entry name" value="Thioredoxin-like"/>
    <property type="match status" value="3"/>
</dbReference>
<dbReference type="InterPro" id="IPR004146">
    <property type="entry name" value="DC1"/>
</dbReference>
<evidence type="ECO:0000256" key="6">
    <source>
        <dbReference type="ARBA" id="ARBA00047388"/>
    </source>
</evidence>
<dbReference type="InterPro" id="IPR012336">
    <property type="entry name" value="Thioredoxin-like_fold"/>
</dbReference>
<evidence type="ECO:0000256" key="1">
    <source>
        <dbReference type="ARBA" id="ARBA00012612"/>
    </source>
</evidence>
<organism evidence="10 11">
    <name type="scientific">Actinidia rufa</name>
    <dbReference type="NCBI Taxonomy" id="165716"/>
    <lineage>
        <taxon>Eukaryota</taxon>
        <taxon>Viridiplantae</taxon>
        <taxon>Streptophyta</taxon>
        <taxon>Embryophyta</taxon>
        <taxon>Tracheophyta</taxon>
        <taxon>Spermatophyta</taxon>
        <taxon>Magnoliopsida</taxon>
        <taxon>eudicotyledons</taxon>
        <taxon>Gunneridae</taxon>
        <taxon>Pentapetalae</taxon>
        <taxon>asterids</taxon>
        <taxon>Ericales</taxon>
        <taxon>Actinidiaceae</taxon>
        <taxon>Actinidia</taxon>
    </lineage>
</organism>
<keyword evidence="3" id="KW-0560">Oxidoreductase</keyword>
<dbReference type="PANTHER" id="PTHR13871">
    <property type="entry name" value="THIOREDOXIN"/>
    <property type="match status" value="1"/>
</dbReference>
<evidence type="ECO:0000256" key="4">
    <source>
        <dbReference type="ARBA" id="ARBA00023027"/>
    </source>
</evidence>
<keyword evidence="4" id="KW-0520">NAD</keyword>
<dbReference type="GO" id="GO:0004791">
    <property type="term" value="F:thioredoxin-disulfide reductase (NADPH) activity"/>
    <property type="evidence" value="ECO:0007669"/>
    <property type="project" value="InterPro"/>
</dbReference>
<accession>A0A7J0EP74</accession>
<dbReference type="InterPro" id="IPR013766">
    <property type="entry name" value="Thioredoxin_domain"/>
</dbReference>
<keyword evidence="2" id="KW-0677">Repeat</keyword>
<dbReference type="EC" id="1.8.1.8" evidence="1"/>
<dbReference type="PANTHER" id="PTHR13871:SF96">
    <property type="entry name" value="THIOREDOXIN DOMAIN-CONTAINING PROTEIN"/>
    <property type="match status" value="1"/>
</dbReference>
<evidence type="ECO:0000256" key="7">
    <source>
        <dbReference type="ARBA" id="ARBA00047804"/>
    </source>
</evidence>
<dbReference type="InterPro" id="IPR046349">
    <property type="entry name" value="C1-like_sf"/>
</dbReference>
<protein>
    <recommendedName>
        <fullName evidence="1">protein-disulfide reductase</fullName>
        <ecNumber evidence="1">1.8.1.8</ecNumber>
    </recommendedName>
</protein>
<comment type="catalytic activity">
    <reaction evidence="7">
        <text>[protein]-dithiol + NADP(+) = [protein]-disulfide + NADPH + H(+)</text>
        <dbReference type="Rhea" id="RHEA:18753"/>
        <dbReference type="Rhea" id="RHEA-COMP:10593"/>
        <dbReference type="Rhea" id="RHEA-COMP:10594"/>
        <dbReference type="ChEBI" id="CHEBI:15378"/>
        <dbReference type="ChEBI" id="CHEBI:29950"/>
        <dbReference type="ChEBI" id="CHEBI:50058"/>
        <dbReference type="ChEBI" id="CHEBI:57783"/>
        <dbReference type="ChEBI" id="CHEBI:58349"/>
        <dbReference type="EC" id="1.8.1.8"/>
    </reaction>
</comment>
<evidence type="ECO:0000256" key="3">
    <source>
        <dbReference type="ARBA" id="ARBA00023002"/>
    </source>
</evidence>
<dbReference type="Proteomes" id="UP000585474">
    <property type="component" value="Unassembled WGS sequence"/>
</dbReference>
<dbReference type="OrthoDB" id="409136at2759"/>
<evidence type="ECO:0000256" key="2">
    <source>
        <dbReference type="ARBA" id="ARBA00022737"/>
    </source>
</evidence>
<dbReference type="PROSITE" id="PS00194">
    <property type="entry name" value="THIOREDOXIN_1"/>
    <property type="match status" value="1"/>
</dbReference>
<dbReference type="InterPro" id="IPR017937">
    <property type="entry name" value="Thioredoxin_CS"/>
</dbReference>